<organism evidence="1 2">
    <name type="scientific">Marasmiellus scandens</name>
    <dbReference type="NCBI Taxonomy" id="2682957"/>
    <lineage>
        <taxon>Eukaryota</taxon>
        <taxon>Fungi</taxon>
        <taxon>Dikarya</taxon>
        <taxon>Basidiomycota</taxon>
        <taxon>Agaricomycotina</taxon>
        <taxon>Agaricomycetes</taxon>
        <taxon>Agaricomycetidae</taxon>
        <taxon>Agaricales</taxon>
        <taxon>Marasmiineae</taxon>
        <taxon>Omphalotaceae</taxon>
        <taxon>Marasmiellus</taxon>
    </lineage>
</organism>
<dbReference type="EMBL" id="JBANRG010000033">
    <property type="protein sequence ID" value="KAK7450575.1"/>
    <property type="molecule type" value="Genomic_DNA"/>
</dbReference>
<name>A0ABR1J4M8_9AGAR</name>
<comment type="caution">
    <text evidence="1">The sequence shown here is derived from an EMBL/GenBank/DDBJ whole genome shotgun (WGS) entry which is preliminary data.</text>
</comment>
<reference evidence="1 2" key="1">
    <citation type="submission" date="2024-01" db="EMBL/GenBank/DDBJ databases">
        <title>A draft genome for the cacao thread blight pathogen Marasmiellus scandens.</title>
        <authorList>
            <person name="Baruah I.K."/>
            <person name="Leung J."/>
            <person name="Bukari Y."/>
            <person name="Amoako-Attah I."/>
            <person name="Meinhardt L.W."/>
            <person name="Bailey B.A."/>
            <person name="Cohen S.P."/>
        </authorList>
    </citation>
    <scope>NUCLEOTIDE SEQUENCE [LARGE SCALE GENOMIC DNA]</scope>
    <source>
        <strain evidence="1 2">GH-19</strain>
    </source>
</reference>
<sequence>MAPNMIVAFGAQENSYFIAAGGQTFSAHLPSGMKQKLDGQINTPIIFASMSSSGQWYVSGKDRANSNTANHAYWHHGDLTVLDHWLKGNVSNRINSIGVTFGHGKAYSWFSRGANGTSGSTYHNLAKNQLAWVKKMEENHGSSFRMFLGSGETTVMVYDNGILCWHACGTKLANTLACAKDKNYKIRFLSLSPSHNDRFFIQFENGEIVWYVSVEMQKHLIDYARNKGIPRLKAETLEQL</sequence>
<keyword evidence="2" id="KW-1185">Reference proteome</keyword>
<accession>A0ABR1J4M8</accession>
<evidence type="ECO:0000313" key="1">
    <source>
        <dbReference type="EMBL" id="KAK7450575.1"/>
    </source>
</evidence>
<gene>
    <name evidence="1" type="ORF">VKT23_012884</name>
</gene>
<protein>
    <submittedName>
        <fullName evidence="1">Uncharacterized protein</fullName>
    </submittedName>
</protein>
<dbReference type="Proteomes" id="UP001498398">
    <property type="component" value="Unassembled WGS sequence"/>
</dbReference>
<proteinExistence type="predicted"/>
<evidence type="ECO:0000313" key="2">
    <source>
        <dbReference type="Proteomes" id="UP001498398"/>
    </source>
</evidence>